<evidence type="ECO:0000313" key="9">
    <source>
        <dbReference type="EMBL" id="AZU04899.1"/>
    </source>
</evidence>
<sequence length="429" mass="45638">MTALPPALSLYRLASGLAAPLAPALLSSRAAKGKEDESRVAERLGRASLPRPEGSLVWIHGASVGESRVALTLAGALIAARPGLNVLLTSGTVTSAALVGREAPPGVIHQYIPADTPGAARRFAAHWKPDVAVFVESELWPNLILETARSGARLALVNARMNESSLRRWQRWQRSGKALVGLFDWISPADGRTARGLGQLLGRKLSVAGNLKLEILPPMPSRDKLAAARTIVNGRPLWVAASTHAGEEEIVLDAHQHLLARHRDALLILVPRHPDRASAIGNLMEQRQLGFALRSRREAPGQDTPVWLADTLGEMSLWFELAPVALIAGSLKPAIGGHNPIEATRLGCPVISGPWRDSFSDIFDAYETYGAVTTVQDAAGLAEAVRRHWAGEGAGISAGQAALSALTGNVLETTTRKLLALVDTPAEKS</sequence>
<keyword evidence="8" id="KW-0448">Lipopolysaccharide biosynthesis</keyword>
<dbReference type="OrthoDB" id="9789797at2"/>
<keyword evidence="8" id="KW-1003">Cell membrane</keyword>
<dbReference type="InterPro" id="IPR039901">
    <property type="entry name" value="Kdotransferase"/>
</dbReference>
<dbReference type="EMBL" id="CP018911">
    <property type="protein sequence ID" value="AZU04899.1"/>
    <property type="molecule type" value="Genomic_DNA"/>
</dbReference>
<evidence type="ECO:0000256" key="7">
    <source>
        <dbReference type="ARBA" id="ARBA00049183"/>
    </source>
</evidence>
<dbReference type="GO" id="GO:0009244">
    <property type="term" value="P:lipopolysaccharide core region biosynthetic process"/>
    <property type="evidence" value="ECO:0007669"/>
    <property type="project" value="UniProtKB-UniRule"/>
</dbReference>
<dbReference type="EC" id="2.4.99.12" evidence="3 8"/>
<proteinExistence type="inferred from homology"/>
<dbReference type="GO" id="GO:0043842">
    <property type="term" value="F:Kdo transferase activity"/>
    <property type="evidence" value="ECO:0007669"/>
    <property type="project" value="UniProtKB-EC"/>
</dbReference>
<protein>
    <recommendedName>
        <fullName evidence="4 8">3-deoxy-D-manno-octulosonic acid transferase</fullName>
        <shortName evidence="8">Kdo transferase</shortName>
        <ecNumber evidence="3 8">2.4.99.12</ecNumber>
    </recommendedName>
    <alternativeName>
        <fullName evidence="6 8">Lipid IV(A) 3-deoxy-D-manno-octulosonic acid transferase</fullName>
    </alternativeName>
</protein>
<dbReference type="SUPFAM" id="SSF53756">
    <property type="entry name" value="UDP-Glycosyltransferase/glycogen phosphorylase"/>
    <property type="match status" value="1"/>
</dbReference>
<dbReference type="PANTHER" id="PTHR42755:SF1">
    <property type="entry name" value="3-DEOXY-D-MANNO-OCTULOSONIC ACID TRANSFERASE, MITOCHONDRIAL-RELATED"/>
    <property type="match status" value="1"/>
</dbReference>
<comment type="similarity">
    <text evidence="8">Belongs to the glycosyltransferase group 1 family.</text>
</comment>
<dbReference type="RefSeq" id="WP_127568232.1">
    <property type="nucleotide sequence ID" value="NZ_BMFB01000001.1"/>
</dbReference>
<dbReference type="Gene3D" id="3.40.50.2000">
    <property type="entry name" value="Glycogen Phosphorylase B"/>
    <property type="match status" value="1"/>
</dbReference>
<dbReference type="KEGG" id="gak:X907_2384"/>
<evidence type="ECO:0000256" key="3">
    <source>
        <dbReference type="ARBA" id="ARBA00012621"/>
    </source>
</evidence>
<dbReference type="Proteomes" id="UP000286954">
    <property type="component" value="Chromosome"/>
</dbReference>
<comment type="subcellular location">
    <subcellularLocation>
        <location evidence="8">Cell membrane</location>
    </subcellularLocation>
</comment>
<keyword evidence="8" id="KW-0472">Membrane</keyword>
<dbReference type="UniPathway" id="UPA00958"/>
<accession>A0A3T0EC76</accession>
<evidence type="ECO:0000256" key="2">
    <source>
        <dbReference type="ARBA" id="ARBA00004713"/>
    </source>
</evidence>
<dbReference type="GO" id="GO:0009245">
    <property type="term" value="P:lipid A biosynthetic process"/>
    <property type="evidence" value="ECO:0007669"/>
    <property type="project" value="TreeGrafter"/>
</dbReference>
<dbReference type="AlphaFoldDB" id="A0A3T0EC76"/>
<gene>
    <name evidence="9" type="ORF">X907_2384</name>
</gene>
<evidence type="ECO:0000256" key="1">
    <source>
        <dbReference type="ARBA" id="ARBA00003394"/>
    </source>
</evidence>
<name>A0A3T0EC76_9PROT</name>
<keyword evidence="5 8" id="KW-0808">Transferase</keyword>
<dbReference type="InterPro" id="IPR038107">
    <property type="entry name" value="Glycos_transf_N_sf"/>
</dbReference>
<dbReference type="InterPro" id="IPR007507">
    <property type="entry name" value="Glycos_transf_N"/>
</dbReference>
<reference evidence="9 10" key="1">
    <citation type="submission" date="2016-12" db="EMBL/GenBank/DDBJ databases">
        <title>The genome of dimorphic prosthecate Glycocaulis alkaliphilus 6b-8t, isolated from crude oil dictates its adaptability in petroleum environments.</title>
        <authorList>
            <person name="Wu X.-L."/>
            <person name="Geng S."/>
        </authorList>
    </citation>
    <scope>NUCLEOTIDE SEQUENCE [LARGE SCALE GENOMIC DNA]</scope>
    <source>
        <strain evidence="9 10">6B-8</strain>
    </source>
</reference>
<evidence type="ECO:0000256" key="4">
    <source>
        <dbReference type="ARBA" id="ARBA00019077"/>
    </source>
</evidence>
<dbReference type="Pfam" id="PF04413">
    <property type="entry name" value="Glycos_transf_N"/>
    <property type="match status" value="1"/>
</dbReference>
<dbReference type="GO" id="GO:0005886">
    <property type="term" value="C:plasma membrane"/>
    <property type="evidence" value="ECO:0007669"/>
    <property type="project" value="UniProtKB-SubCell"/>
</dbReference>
<keyword evidence="10" id="KW-1185">Reference proteome</keyword>
<evidence type="ECO:0000256" key="6">
    <source>
        <dbReference type="ARBA" id="ARBA00031445"/>
    </source>
</evidence>
<evidence type="ECO:0000256" key="5">
    <source>
        <dbReference type="ARBA" id="ARBA00022679"/>
    </source>
</evidence>
<evidence type="ECO:0000313" key="10">
    <source>
        <dbReference type="Proteomes" id="UP000286954"/>
    </source>
</evidence>
<dbReference type="Gene3D" id="3.40.50.11720">
    <property type="entry name" value="3-Deoxy-D-manno-octulosonic-acid transferase, N-terminal domain"/>
    <property type="match status" value="1"/>
</dbReference>
<dbReference type="PANTHER" id="PTHR42755">
    <property type="entry name" value="3-DEOXY-MANNO-OCTULOSONATE CYTIDYLYLTRANSFERASE"/>
    <property type="match status" value="1"/>
</dbReference>
<comment type="function">
    <text evidence="1 8">Involved in lipopolysaccharide (LPS) biosynthesis. Catalyzes the transfer of 3-deoxy-D-manno-octulosonate (Kdo) residue(s) from CMP-Kdo to lipid IV(A), the tetraacyldisaccharide-1,4'-bisphosphate precursor of lipid A.</text>
</comment>
<evidence type="ECO:0000256" key="8">
    <source>
        <dbReference type="RuleBase" id="RU365103"/>
    </source>
</evidence>
<comment type="catalytic activity">
    <reaction evidence="7 8">
        <text>lipid IVA (E. coli) + CMP-3-deoxy-beta-D-manno-octulosonate = alpha-Kdo-(2-&gt;6)-lipid IVA (E. coli) + CMP + H(+)</text>
        <dbReference type="Rhea" id="RHEA:28066"/>
        <dbReference type="ChEBI" id="CHEBI:15378"/>
        <dbReference type="ChEBI" id="CHEBI:58603"/>
        <dbReference type="ChEBI" id="CHEBI:60364"/>
        <dbReference type="ChEBI" id="CHEBI:60377"/>
        <dbReference type="ChEBI" id="CHEBI:85987"/>
        <dbReference type="EC" id="2.4.99.12"/>
    </reaction>
</comment>
<comment type="pathway">
    <text evidence="2 8">Bacterial outer membrane biogenesis; LPS core biosynthesis.</text>
</comment>
<organism evidence="9 10">
    <name type="scientific">Glycocaulis alkaliphilus</name>
    <dbReference type="NCBI Taxonomy" id="1434191"/>
    <lineage>
        <taxon>Bacteria</taxon>
        <taxon>Pseudomonadati</taxon>
        <taxon>Pseudomonadota</taxon>
        <taxon>Alphaproteobacteria</taxon>
        <taxon>Maricaulales</taxon>
        <taxon>Maricaulaceae</taxon>
        <taxon>Glycocaulis</taxon>
    </lineage>
</organism>